<evidence type="ECO:0000256" key="8">
    <source>
        <dbReference type="RuleBase" id="RU003953"/>
    </source>
</evidence>
<dbReference type="EMBL" id="PFAV01000067">
    <property type="protein sequence ID" value="PIR90928.1"/>
    <property type="molecule type" value="Genomic_DNA"/>
</dbReference>
<dbReference type="InterPro" id="IPR032828">
    <property type="entry name" value="PolyA_RNA-bd"/>
</dbReference>
<name>A0A2H0UVR7_9BACT</name>
<protein>
    <recommendedName>
        <fullName evidence="10">HD domain-containing protein</fullName>
    </recommendedName>
</protein>
<dbReference type="SUPFAM" id="SSF81301">
    <property type="entry name" value="Nucleotidyltransferase"/>
    <property type="match status" value="1"/>
</dbReference>
<evidence type="ECO:0000256" key="3">
    <source>
        <dbReference type="ARBA" id="ARBA00022694"/>
    </source>
</evidence>
<evidence type="ECO:0000259" key="10">
    <source>
        <dbReference type="PROSITE" id="PS51831"/>
    </source>
</evidence>
<dbReference type="GO" id="GO:0000166">
    <property type="term" value="F:nucleotide binding"/>
    <property type="evidence" value="ECO:0007669"/>
    <property type="project" value="UniProtKB-KW"/>
</dbReference>
<dbReference type="Pfam" id="PF12627">
    <property type="entry name" value="PolyA_pol_RNAbd"/>
    <property type="match status" value="1"/>
</dbReference>
<reference evidence="12" key="1">
    <citation type="submission" date="2017-09" db="EMBL/GenBank/DDBJ databases">
        <title>Depth-based differentiation of microbial function through sediment-hosted aquifers and enrichment of novel symbionts in the deep terrestrial subsurface.</title>
        <authorList>
            <person name="Probst A.J."/>
            <person name="Ladd B."/>
            <person name="Jarett J.K."/>
            <person name="Geller-Mcgrath D.E."/>
            <person name="Sieber C.M.K."/>
            <person name="Emerson J.B."/>
            <person name="Anantharaman K."/>
            <person name="Thomas B.C."/>
            <person name="Malmstrom R."/>
            <person name="Stieglmeier M."/>
            <person name="Klingl A."/>
            <person name="Woyke T."/>
            <person name="Ryan C.M."/>
            <person name="Banfield J.F."/>
        </authorList>
    </citation>
    <scope>NUCLEOTIDE SEQUENCE [LARGE SCALE GENOMIC DNA]</scope>
</reference>
<organism evidence="11 12">
    <name type="scientific">bacterium (Candidatus Gribaldobacteria) CG10_big_fil_rev_8_21_14_0_10_41_12</name>
    <dbReference type="NCBI Taxonomy" id="2014277"/>
    <lineage>
        <taxon>Bacteria</taxon>
        <taxon>Candidatus Gribaldobacteria</taxon>
    </lineage>
</organism>
<dbReference type="PANTHER" id="PTHR46173:SF1">
    <property type="entry name" value="CCA TRNA NUCLEOTIDYLTRANSFERASE 1, MITOCHONDRIAL"/>
    <property type="match status" value="1"/>
</dbReference>
<dbReference type="CDD" id="cd00077">
    <property type="entry name" value="HDc"/>
    <property type="match status" value="1"/>
</dbReference>
<dbReference type="Pfam" id="PF01966">
    <property type="entry name" value="HD"/>
    <property type="match status" value="1"/>
</dbReference>
<keyword evidence="9" id="KW-0175">Coiled coil</keyword>
<dbReference type="Pfam" id="PF01743">
    <property type="entry name" value="PolyA_pol"/>
    <property type="match status" value="1"/>
</dbReference>
<dbReference type="InterPro" id="IPR006674">
    <property type="entry name" value="HD_domain"/>
</dbReference>
<keyword evidence="7" id="KW-0460">Magnesium</keyword>
<keyword evidence="6" id="KW-0547">Nucleotide-binding</keyword>
<dbReference type="SUPFAM" id="SSF81891">
    <property type="entry name" value="Poly A polymerase C-terminal region-like"/>
    <property type="match status" value="1"/>
</dbReference>
<proteinExistence type="inferred from homology"/>
<evidence type="ECO:0000256" key="7">
    <source>
        <dbReference type="ARBA" id="ARBA00022842"/>
    </source>
</evidence>
<dbReference type="PROSITE" id="PS51831">
    <property type="entry name" value="HD"/>
    <property type="match status" value="1"/>
</dbReference>
<dbReference type="GO" id="GO:0016779">
    <property type="term" value="F:nucleotidyltransferase activity"/>
    <property type="evidence" value="ECO:0007669"/>
    <property type="project" value="UniProtKB-KW"/>
</dbReference>
<evidence type="ECO:0000256" key="4">
    <source>
        <dbReference type="ARBA" id="ARBA00022695"/>
    </source>
</evidence>
<comment type="similarity">
    <text evidence="8">Belongs to the tRNA nucleotidyltransferase/poly(A) polymerase family.</text>
</comment>
<dbReference type="GO" id="GO:0000049">
    <property type="term" value="F:tRNA binding"/>
    <property type="evidence" value="ECO:0007669"/>
    <property type="project" value="TreeGrafter"/>
</dbReference>
<dbReference type="CDD" id="cd05398">
    <property type="entry name" value="NT_ClassII-CCAase"/>
    <property type="match status" value="1"/>
</dbReference>
<dbReference type="NCBIfam" id="TIGR00277">
    <property type="entry name" value="HDIG"/>
    <property type="match status" value="1"/>
</dbReference>
<dbReference type="InterPro" id="IPR002646">
    <property type="entry name" value="PolA_pol_head_dom"/>
</dbReference>
<keyword evidence="2 8" id="KW-0808">Transferase</keyword>
<dbReference type="InterPro" id="IPR043519">
    <property type="entry name" value="NT_sf"/>
</dbReference>
<dbReference type="Proteomes" id="UP000228906">
    <property type="component" value="Unassembled WGS sequence"/>
</dbReference>
<feature type="domain" description="HD" evidence="10">
    <location>
        <begin position="253"/>
        <end position="373"/>
    </location>
</feature>
<dbReference type="PANTHER" id="PTHR46173">
    <property type="entry name" value="CCA TRNA NUCLEOTIDYLTRANSFERASE 1, MITOCHONDRIAL"/>
    <property type="match status" value="1"/>
</dbReference>
<keyword evidence="3" id="KW-0819">tRNA processing</keyword>
<dbReference type="InterPro" id="IPR006675">
    <property type="entry name" value="HDIG_dom"/>
</dbReference>
<evidence type="ECO:0000256" key="5">
    <source>
        <dbReference type="ARBA" id="ARBA00022723"/>
    </source>
</evidence>
<evidence type="ECO:0000256" key="9">
    <source>
        <dbReference type="SAM" id="Coils"/>
    </source>
</evidence>
<dbReference type="AlphaFoldDB" id="A0A2H0UVR7"/>
<evidence type="ECO:0000313" key="12">
    <source>
        <dbReference type="Proteomes" id="UP000228906"/>
    </source>
</evidence>
<evidence type="ECO:0000256" key="6">
    <source>
        <dbReference type="ARBA" id="ARBA00022741"/>
    </source>
</evidence>
<dbReference type="InterPro" id="IPR050264">
    <property type="entry name" value="Bact_CCA-adding_enz_type3_sf"/>
</dbReference>
<dbReference type="Gene3D" id="3.30.460.10">
    <property type="entry name" value="Beta Polymerase, domain 2"/>
    <property type="match status" value="1"/>
</dbReference>
<evidence type="ECO:0000256" key="2">
    <source>
        <dbReference type="ARBA" id="ARBA00022679"/>
    </source>
</evidence>
<comment type="caution">
    <text evidence="11">The sequence shown here is derived from an EMBL/GenBank/DDBJ whole genome shotgun (WGS) entry which is preliminary data.</text>
</comment>
<keyword evidence="8" id="KW-0694">RNA-binding</keyword>
<dbReference type="Gene3D" id="1.10.3090.10">
    <property type="entry name" value="cca-adding enzyme, domain 2"/>
    <property type="match status" value="1"/>
</dbReference>
<dbReference type="Gene3D" id="1.10.246.80">
    <property type="match status" value="1"/>
</dbReference>
<evidence type="ECO:0000313" key="11">
    <source>
        <dbReference type="EMBL" id="PIR90928.1"/>
    </source>
</evidence>
<comment type="cofactor">
    <cofactor evidence="1">
        <name>Mg(2+)</name>
        <dbReference type="ChEBI" id="CHEBI:18420"/>
    </cofactor>
</comment>
<keyword evidence="4" id="KW-0548">Nucleotidyltransferase</keyword>
<gene>
    <name evidence="11" type="ORF">COU03_03640</name>
</gene>
<keyword evidence="5" id="KW-0479">Metal-binding</keyword>
<accession>A0A2H0UVR7</accession>
<evidence type="ECO:0000256" key="1">
    <source>
        <dbReference type="ARBA" id="ARBA00001946"/>
    </source>
</evidence>
<feature type="coiled-coil region" evidence="9">
    <location>
        <begin position="441"/>
        <end position="483"/>
    </location>
</feature>
<dbReference type="GO" id="GO:0046872">
    <property type="term" value="F:metal ion binding"/>
    <property type="evidence" value="ECO:0007669"/>
    <property type="project" value="UniProtKB-KW"/>
</dbReference>
<sequence>MEIPTEIKQILEILQKNGFEAFIVGGCVRDLLTGISPHDWDITTNATPKKIEACFDAAKYQTFYENDFGTVSVVTPAEDPALKTIEITPFRIEAKYSDQRHPDAVRFAKTLAEDLSRRDFTINALAFNEKIIDLFGGQEDLKNKVIRAVGEPAERFQEDALRLMRAGRFATTLSTDGLWQIEEKTKSAIQKNAHLLRNISQERIRDELIKIIMSPNGAKGIELLEELGLLKFVIPELEEGLDIDQSKHHTLQVYQHNISSLNYACWQNFSLEVRMAALLHDIAKPRVKKGQGEGAIFYNHEIIGAKMSQQILQRLRFSKKQSEKIVKLVRFHLFYYNVDEVGSSSVRRLVRNVGPDNIEELLQVRKADRIGSGVPKAEPYKLRHLKYLVEKVAQDPIAPKMIKINGHEIMKILGISAGPKVGQVLSYLLSQVLSEPKNNTKEFLEAEVKKLGKLSDQALQKLAQQAKKDVEYVETKRDNMTKQKYWVT</sequence>
<dbReference type="GO" id="GO:0008033">
    <property type="term" value="P:tRNA processing"/>
    <property type="evidence" value="ECO:0007669"/>
    <property type="project" value="UniProtKB-KW"/>
</dbReference>
<dbReference type="InterPro" id="IPR003607">
    <property type="entry name" value="HD/PDEase_dom"/>
</dbReference>